<dbReference type="PANTHER" id="PTHR21343">
    <property type="entry name" value="DETHIOBIOTIN SYNTHETASE"/>
    <property type="match status" value="1"/>
</dbReference>
<evidence type="ECO:0000313" key="2">
    <source>
        <dbReference type="EMBL" id="ETJ39660.1"/>
    </source>
</evidence>
<sequence length="71" mass="7720">TGKKVVGVIPAIENLDIDEEDSVALENKRNSGAKEIQVVVMQTPKISNFTDFDALNYEPDVSVRFVGPGDV</sequence>
<proteinExistence type="predicted"/>
<feature type="non-terminal residue" evidence="2">
    <location>
        <position position="71"/>
    </location>
</feature>
<reference evidence="2" key="1">
    <citation type="submission" date="2013-12" db="EMBL/GenBank/DDBJ databases">
        <title>A Varibaculum cambriense genome reconstructed from a premature infant gut community with otherwise low bacterial novelty that shifts toward anaerobic metabolism during the third week of life.</title>
        <authorList>
            <person name="Brown C.T."/>
            <person name="Sharon I."/>
            <person name="Thomas B.C."/>
            <person name="Castelle C.J."/>
            <person name="Morowitz M.J."/>
            <person name="Banfield J.F."/>
        </authorList>
    </citation>
    <scope>NUCLEOTIDE SEQUENCE</scope>
</reference>
<name>W1YD67_9ZZZZ</name>
<feature type="non-terminal residue" evidence="2">
    <location>
        <position position="1"/>
    </location>
</feature>
<dbReference type="PROSITE" id="PS51274">
    <property type="entry name" value="GATASE_COBBQ"/>
    <property type="match status" value="1"/>
</dbReference>
<keyword evidence="1" id="KW-0315">Glutamine amidotransferase</keyword>
<comment type="caution">
    <text evidence="2">The sequence shown here is derived from an EMBL/GenBank/DDBJ whole genome shotgun (WGS) entry which is preliminary data.</text>
</comment>
<dbReference type="PANTHER" id="PTHR21343:SF1">
    <property type="entry name" value="COBYRIC ACID SYNTHASE"/>
    <property type="match status" value="1"/>
</dbReference>
<evidence type="ECO:0000256" key="1">
    <source>
        <dbReference type="ARBA" id="ARBA00022962"/>
    </source>
</evidence>
<accession>W1YD67</accession>
<protein>
    <submittedName>
        <fullName evidence="2">Cobyric acid synthase CobQ</fullName>
    </submittedName>
</protein>
<gene>
    <name evidence="2" type="ORF">Q604_UNBC06466G0001</name>
</gene>
<organism evidence="2">
    <name type="scientific">human gut metagenome</name>
    <dbReference type="NCBI Taxonomy" id="408170"/>
    <lineage>
        <taxon>unclassified sequences</taxon>
        <taxon>metagenomes</taxon>
        <taxon>organismal metagenomes</taxon>
    </lineage>
</organism>
<dbReference type="EMBL" id="AZMM01006466">
    <property type="protein sequence ID" value="ETJ39660.1"/>
    <property type="molecule type" value="Genomic_DNA"/>
</dbReference>
<dbReference type="AlphaFoldDB" id="W1YD67"/>